<protein>
    <submittedName>
        <fullName evidence="2">Uncharacterized protein</fullName>
    </submittedName>
</protein>
<feature type="transmembrane region" description="Helical" evidence="1">
    <location>
        <begin position="21"/>
        <end position="41"/>
    </location>
</feature>
<name>A0A7S7SLB0_PALFE</name>
<keyword evidence="3" id="KW-1185">Reference proteome</keyword>
<sequence length="153" mass="17291">MNIREESERDRPGRPPFSDSFYTLIVLRVSVVLMGALALMMTACSSSVPSTPVSDSASSTAPVAPVVESAGDALLREEKQKLEDIRRAYENCKDVGDYALIMKLARARRIELDVMIRRVQKMRLSPEEHERILNPLRQERDWHLQVIHAASAM</sequence>
<proteinExistence type="predicted"/>
<keyword evidence="1" id="KW-0472">Membrane</keyword>
<reference evidence="2 3" key="1">
    <citation type="submission" date="2020-10" db="EMBL/GenBank/DDBJ databases">
        <title>Complete genome sequence of Paludibaculum fermentans P105T, a facultatively anaerobic acidobacterium capable of dissimilatory Fe(III) reduction.</title>
        <authorList>
            <person name="Dedysh S.N."/>
            <person name="Beletsky A.V."/>
            <person name="Kulichevskaya I.S."/>
            <person name="Mardanov A.V."/>
            <person name="Ravin N.V."/>
        </authorList>
    </citation>
    <scope>NUCLEOTIDE SEQUENCE [LARGE SCALE GENOMIC DNA]</scope>
    <source>
        <strain evidence="2 3">P105</strain>
    </source>
</reference>
<accession>A0A7S7SLB0</accession>
<dbReference type="RefSeq" id="WP_194451729.1">
    <property type="nucleotide sequence ID" value="NZ_CP063849.1"/>
</dbReference>
<dbReference type="Proteomes" id="UP000593892">
    <property type="component" value="Chromosome"/>
</dbReference>
<gene>
    <name evidence="2" type="ORF">IRI77_08965</name>
</gene>
<keyword evidence="1" id="KW-1133">Transmembrane helix</keyword>
<evidence type="ECO:0000313" key="3">
    <source>
        <dbReference type="Proteomes" id="UP000593892"/>
    </source>
</evidence>
<organism evidence="2 3">
    <name type="scientific">Paludibaculum fermentans</name>
    <dbReference type="NCBI Taxonomy" id="1473598"/>
    <lineage>
        <taxon>Bacteria</taxon>
        <taxon>Pseudomonadati</taxon>
        <taxon>Acidobacteriota</taxon>
        <taxon>Terriglobia</taxon>
        <taxon>Bryobacterales</taxon>
        <taxon>Bryobacteraceae</taxon>
        <taxon>Paludibaculum</taxon>
    </lineage>
</organism>
<dbReference type="EMBL" id="CP063849">
    <property type="protein sequence ID" value="QOY90067.1"/>
    <property type="molecule type" value="Genomic_DNA"/>
</dbReference>
<dbReference type="KEGG" id="pfer:IRI77_08965"/>
<evidence type="ECO:0000313" key="2">
    <source>
        <dbReference type="EMBL" id="QOY90067.1"/>
    </source>
</evidence>
<keyword evidence="1" id="KW-0812">Transmembrane</keyword>
<evidence type="ECO:0000256" key="1">
    <source>
        <dbReference type="SAM" id="Phobius"/>
    </source>
</evidence>
<dbReference type="AlphaFoldDB" id="A0A7S7SLB0"/>